<sequence length="193" mass="20470">MNFHSGSIKRFALVGGDEFRPSCVELDLAILSVCRTDSPRVAVVPTAAANENPELAANNGIRHLTALGATAFPVYVLTQEDANDDSVAAQIDNSDLVYLTGGDPSHLVDVMAGSLFLKTIRTCASRDLVLAGSSAGAMAMGSEMLYRNGANAFGIVSNTVIIPHHENRNPEETYDQVKELTKEGTTIFGIDTG</sequence>
<evidence type="ECO:0000256" key="3">
    <source>
        <dbReference type="ARBA" id="ARBA00022801"/>
    </source>
</evidence>
<dbReference type="Pfam" id="PF03575">
    <property type="entry name" value="Peptidase_S51"/>
    <property type="match status" value="1"/>
</dbReference>
<comment type="similarity">
    <text evidence="1">Belongs to the peptidase S51 family.</text>
</comment>
<evidence type="ECO:0000256" key="1">
    <source>
        <dbReference type="ARBA" id="ARBA00006534"/>
    </source>
</evidence>
<accession>A0A382ZI22</accession>
<evidence type="ECO:0008006" key="6">
    <source>
        <dbReference type="Google" id="ProtNLM"/>
    </source>
</evidence>
<dbReference type="EMBL" id="UINC01183951">
    <property type="protein sequence ID" value="SVD94940.1"/>
    <property type="molecule type" value="Genomic_DNA"/>
</dbReference>
<gene>
    <name evidence="5" type="ORF">METZ01_LOCUS447794</name>
</gene>
<name>A0A382ZI22_9ZZZZ</name>
<dbReference type="PANTHER" id="PTHR36175">
    <property type="entry name" value="CYANOPHYCINASE"/>
    <property type="match status" value="1"/>
</dbReference>
<protein>
    <recommendedName>
        <fullName evidence="6">Cyanophycinase</fullName>
    </recommendedName>
</protein>
<dbReference type="InterPro" id="IPR005320">
    <property type="entry name" value="Peptidase_S51"/>
</dbReference>
<keyword evidence="4" id="KW-0720">Serine protease</keyword>
<dbReference type="GO" id="GO:0008236">
    <property type="term" value="F:serine-type peptidase activity"/>
    <property type="evidence" value="ECO:0007669"/>
    <property type="project" value="UniProtKB-KW"/>
</dbReference>
<dbReference type="InterPro" id="IPR029062">
    <property type="entry name" value="Class_I_gatase-like"/>
</dbReference>
<feature type="non-terminal residue" evidence="5">
    <location>
        <position position="193"/>
    </location>
</feature>
<evidence type="ECO:0000256" key="4">
    <source>
        <dbReference type="ARBA" id="ARBA00022825"/>
    </source>
</evidence>
<organism evidence="5">
    <name type="scientific">marine metagenome</name>
    <dbReference type="NCBI Taxonomy" id="408172"/>
    <lineage>
        <taxon>unclassified sequences</taxon>
        <taxon>metagenomes</taxon>
        <taxon>ecological metagenomes</taxon>
    </lineage>
</organism>
<keyword evidence="3" id="KW-0378">Hydrolase</keyword>
<dbReference type="AlphaFoldDB" id="A0A382ZI22"/>
<evidence type="ECO:0000256" key="2">
    <source>
        <dbReference type="ARBA" id="ARBA00022670"/>
    </source>
</evidence>
<dbReference type="GO" id="GO:0006508">
    <property type="term" value="P:proteolysis"/>
    <property type="evidence" value="ECO:0007669"/>
    <property type="project" value="UniProtKB-KW"/>
</dbReference>
<keyword evidence="2" id="KW-0645">Protease</keyword>
<evidence type="ECO:0000313" key="5">
    <source>
        <dbReference type="EMBL" id="SVD94940.1"/>
    </source>
</evidence>
<dbReference type="SUPFAM" id="SSF52317">
    <property type="entry name" value="Class I glutamine amidotransferase-like"/>
    <property type="match status" value="1"/>
</dbReference>
<dbReference type="Gene3D" id="3.40.50.880">
    <property type="match status" value="1"/>
</dbReference>
<proteinExistence type="inferred from homology"/>
<reference evidence="5" key="1">
    <citation type="submission" date="2018-05" db="EMBL/GenBank/DDBJ databases">
        <authorList>
            <person name="Lanie J.A."/>
            <person name="Ng W.-L."/>
            <person name="Kazmierczak K.M."/>
            <person name="Andrzejewski T.M."/>
            <person name="Davidsen T.M."/>
            <person name="Wayne K.J."/>
            <person name="Tettelin H."/>
            <person name="Glass J.I."/>
            <person name="Rusch D."/>
            <person name="Podicherti R."/>
            <person name="Tsui H.-C.T."/>
            <person name="Winkler M.E."/>
        </authorList>
    </citation>
    <scope>NUCLEOTIDE SEQUENCE</scope>
</reference>
<dbReference type="PANTHER" id="PTHR36175:SF1">
    <property type="entry name" value="CYANOPHYCINASE"/>
    <property type="match status" value="1"/>
</dbReference>